<name>A0A0K3A5J8_9XANT</name>
<dbReference type="Proteomes" id="UP000041247">
    <property type="component" value="Unassembled WGS sequence"/>
</dbReference>
<gene>
    <name evidence="1" type="ORF">XTPLMG728_3825</name>
</gene>
<evidence type="ECO:0000313" key="1">
    <source>
        <dbReference type="EMBL" id="CTP93446.1"/>
    </source>
</evidence>
<proteinExistence type="predicted"/>
<organism evidence="1 2">
    <name type="scientific">Xanthomonas graminis pv. poae</name>
    <dbReference type="NCBI Taxonomy" id="227946"/>
    <lineage>
        <taxon>Bacteria</taxon>
        <taxon>Pseudomonadati</taxon>
        <taxon>Pseudomonadota</taxon>
        <taxon>Gammaproteobacteria</taxon>
        <taxon>Lysobacterales</taxon>
        <taxon>Lysobacteraceae</taxon>
        <taxon>Xanthomonas</taxon>
        <taxon>Xanthomonas translucens group</taxon>
        <taxon>Xanthomonas graminis</taxon>
    </lineage>
</organism>
<evidence type="ECO:0000313" key="2">
    <source>
        <dbReference type="Proteomes" id="UP000041247"/>
    </source>
</evidence>
<sequence length="189" mass="20824">MTSSATPGAADQAAMPSSPKLTAEQMLTRLLALIRTSKSVAEFTPQRLKEVMGVDIEYARGGQARYGFGEKLSQNWTHGFEVGMDKAHPRLDFSFYPVTPGASPDMGEICVIDFDRFSSELESMCFTRAHNFDSPPQPAPGQAPLLNGRLLYDYFDRPGMHVEVYPEGEHDWTPEAGSGRSCVKMVVVT</sequence>
<reference evidence="1 2" key="1">
    <citation type="submission" date="2015-07" db="EMBL/GenBank/DDBJ databases">
        <authorList>
            <person name="Noorani M."/>
        </authorList>
    </citation>
    <scope>NUCLEOTIDE SEQUENCE [LARGE SCALE GENOMIC DNA]</scope>
    <source>
        <strain evidence="1">LMG728</strain>
    </source>
</reference>
<accession>A0A0K3A5J8</accession>
<dbReference type="EMBL" id="CXOK01000170">
    <property type="protein sequence ID" value="CTP93446.1"/>
    <property type="molecule type" value="Genomic_DNA"/>
</dbReference>
<dbReference type="AlphaFoldDB" id="A0A0K3A5J8"/>
<protein>
    <submittedName>
        <fullName evidence="1">Uncharacterized protein</fullName>
    </submittedName>
</protein>
<dbReference type="RefSeq" id="WP_053842268.1">
    <property type="nucleotide sequence ID" value="NZ_CP076250.1"/>
</dbReference>